<dbReference type="PROSITE" id="PS51186">
    <property type="entry name" value="GNAT"/>
    <property type="match status" value="1"/>
</dbReference>
<dbReference type="Pfam" id="PF13312">
    <property type="entry name" value="DUF4081"/>
    <property type="match status" value="1"/>
</dbReference>
<protein>
    <submittedName>
        <fullName evidence="2">GNAT family N-acetyltransferase</fullName>
        <ecNumber evidence="2">2.3.1.-</ecNumber>
    </submittedName>
</protein>
<evidence type="ECO:0000313" key="3">
    <source>
        <dbReference type="Proteomes" id="UP001232725"/>
    </source>
</evidence>
<name>A0ABT9IQF1_9MICC</name>
<dbReference type="InterPro" id="IPR000182">
    <property type="entry name" value="GNAT_dom"/>
</dbReference>
<dbReference type="InterPro" id="IPR025289">
    <property type="entry name" value="DUF4081"/>
</dbReference>
<dbReference type="Gene3D" id="3.40.630.30">
    <property type="match status" value="1"/>
</dbReference>
<proteinExistence type="predicted"/>
<comment type="caution">
    <text evidence="2">The sequence shown here is derived from an EMBL/GenBank/DDBJ whole genome shotgun (WGS) entry which is preliminary data.</text>
</comment>
<organism evidence="2 3">
    <name type="scientific">Arthrobacter horti</name>
    <dbReference type="NCBI Taxonomy" id="3068273"/>
    <lineage>
        <taxon>Bacteria</taxon>
        <taxon>Bacillati</taxon>
        <taxon>Actinomycetota</taxon>
        <taxon>Actinomycetes</taxon>
        <taxon>Micrococcales</taxon>
        <taxon>Micrococcaceae</taxon>
        <taxon>Arthrobacter</taxon>
    </lineage>
</organism>
<dbReference type="EMBL" id="JAVALS010000008">
    <property type="protein sequence ID" value="MDP5227811.1"/>
    <property type="molecule type" value="Genomic_DNA"/>
</dbReference>
<keyword evidence="2" id="KW-0012">Acyltransferase</keyword>
<accession>A0ABT9IQF1</accession>
<dbReference type="SUPFAM" id="SSF55729">
    <property type="entry name" value="Acyl-CoA N-acyltransferases (Nat)"/>
    <property type="match status" value="1"/>
</dbReference>
<dbReference type="InterPro" id="IPR016181">
    <property type="entry name" value="Acyl_CoA_acyltransferase"/>
</dbReference>
<dbReference type="GO" id="GO:0016746">
    <property type="term" value="F:acyltransferase activity"/>
    <property type="evidence" value="ECO:0007669"/>
    <property type="project" value="UniProtKB-KW"/>
</dbReference>
<dbReference type="Proteomes" id="UP001232725">
    <property type="component" value="Unassembled WGS sequence"/>
</dbReference>
<keyword evidence="3" id="KW-1185">Reference proteome</keyword>
<reference evidence="2 3" key="1">
    <citation type="submission" date="2023-08" db="EMBL/GenBank/DDBJ databases">
        <title>Arthrobacter horti sp. nov., isolated from forest soil.</title>
        <authorList>
            <person name="Park M."/>
        </authorList>
    </citation>
    <scope>NUCLEOTIDE SEQUENCE [LARGE SCALE GENOMIC DNA]</scope>
    <source>
        <strain evidence="2 3">YJM1</strain>
    </source>
</reference>
<dbReference type="EC" id="2.3.1.-" evidence="2"/>
<gene>
    <name evidence="2" type="ORF">Q9R02_11655</name>
</gene>
<sequence length="276" mass="29522">MAGGSVIRELVDADLPALRALALRDEAVNAFILAQTGRPWWSAGATVFGVFEGGALIAACWAGANVVPVSMDPSLAPLFAYAIHARSTRYASVFGPSDAVLALQPALEVYGHMALEVRRSQPFLVHDGPVPQESEPGVIVALADDFERILPASAAMFEEEVGYSPFLGGQDVYRRRVMNLLRQGHTLARFGTGGQVVFKADLGVVTMGVCQIQGVWMNPAHRGQGLAASHVAAVVAHSRAVAATASLYVNDYNTAARKVYERVGFRQHAEFATVLY</sequence>
<keyword evidence="2" id="KW-0808">Transferase</keyword>
<evidence type="ECO:0000259" key="1">
    <source>
        <dbReference type="PROSITE" id="PS51186"/>
    </source>
</evidence>
<evidence type="ECO:0000313" key="2">
    <source>
        <dbReference type="EMBL" id="MDP5227811.1"/>
    </source>
</evidence>
<feature type="domain" description="N-acetyltransferase" evidence="1">
    <location>
        <begin position="137"/>
        <end position="276"/>
    </location>
</feature>
<dbReference type="Pfam" id="PF00583">
    <property type="entry name" value="Acetyltransf_1"/>
    <property type="match status" value="1"/>
</dbReference>